<dbReference type="AlphaFoldDB" id="A0A1R1X1H5"/>
<keyword evidence="2" id="KW-1133">Transmembrane helix</keyword>
<feature type="compositionally biased region" description="Basic and acidic residues" evidence="1">
    <location>
        <begin position="204"/>
        <end position="213"/>
    </location>
</feature>
<dbReference type="STRING" id="133412.A0A1R1X1H5"/>
<dbReference type="PANTHER" id="PTHR28229:SF1">
    <property type="entry name" value="TRANSLOCATION PROTEIN SEC66"/>
    <property type="match status" value="1"/>
</dbReference>
<sequence>MSKGIDMLFVYVVAWGIVFGTFVHYYHKRKAQALSKLESFFPSHPSRDFYYELVELKEKDPKSVTTAMLQSALIKRAIDDVLRAVNLQSNKQALTQLVSSGAISQDLQHQFNSAEAELESEMLSVRHEADELMSRMGDWIFQVAAEVLGNCRQRELREEILKLEIENLNCIANLPAGSKIGADYKQINLIKDNIRDSIVQELIDNEKPTDNSSKKQKPKQKSKN</sequence>
<dbReference type="Proteomes" id="UP000187283">
    <property type="component" value="Unassembled WGS sequence"/>
</dbReference>
<feature type="transmembrane region" description="Helical" evidence="2">
    <location>
        <begin position="7"/>
        <end position="26"/>
    </location>
</feature>
<accession>A0A1R1X1H5</accession>
<feature type="compositionally biased region" description="Basic residues" evidence="1">
    <location>
        <begin position="214"/>
        <end position="224"/>
    </location>
</feature>
<dbReference type="GO" id="GO:0031207">
    <property type="term" value="C:Sec62/Sec63 complex"/>
    <property type="evidence" value="ECO:0007669"/>
    <property type="project" value="InterPro"/>
</dbReference>
<keyword evidence="2" id="KW-0812">Transmembrane</keyword>
<comment type="caution">
    <text evidence="3">The sequence shown here is derived from an EMBL/GenBank/DDBJ whole genome shotgun (WGS) entry which is preliminary data.</text>
</comment>
<evidence type="ECO:0000256" key="1">
    <source>
        <dbReference type="SAM" id="MobiDB-lite"/>
    </source>
</evidence>
<keyword evidence="2" id="KW-0472">Membrane</keyword>
<dbReference type="Pfam" id="PF09802">
    <property type="entry name" value="Sec66"/>
    <property type="match status" value="1"/>
</dbReference>
<organism evidence="3 4">
    <name type="scientific">Smittium culicis</name>
    <dbReference type="NCBI Taxonomy" id="133412"/>
    <lineage>
        <taxon>Eukaryota</taxon>
        <taxon>Fungi</taxon>
        <taxon>Fungi incertae sedis</taxon>
        <taxon>Zoopagomycota</taxon>
        <taxon>Kickxellomycotina</taxon>
        <taxon>Harpellomycetes</taxon>
        <taxon>Harpellales</taxon>
        <taxon>Legeriomycetaceae</taxon>
        <taxon>Smittium</taxon>
    </lineage>
</organism>
<evidence type="ECO:0000313" key="3">
    <source>
        <dbReference type="EMBL" id="OMJ08471.1"/>
    </source>
</evidence>
<keyword evidence="4" id="KW-1185">Reference proteome</keyword>
<dbReference type="InterPro" id="IPR018624">
    <property type="entry name" value="Sec66"/>
</dbReference>
<feature type="region of interest" description="Disordered" evidence="1">
    <location>
        <begin position="203"/>
        <end position="224"/>
    </location>
</feature>
<dbReference type="GO" id="GO:0031204">
    <property type="term" value="P:post-translational protein targeting to membrane, translocation"/>
    <property type="evidence" value="ECO:0007669"/>
    <property type="project" value="InterPro"/>
</dbReference>
<protein>
    <submittedName>
        <fullName evidence="3">Translocation protein SEC66</fullName>
    </submittedName>
</protein>
<dbReference type="OrthoDB" id="73168at2759"/>
<proteinExistence type="predicted"/>
<dbReference type="PANTHER" id="PTHR28229">
    <property type="entry name" value="TRANSLOCATION PROTEIN SEC66"/>
    <property type="match status" value="1"/>
</dbReference>
<name>A0A1R1X1H5_9FUNG</name>
<reference evidence="3 4" key="1">
    <citation type="submission" date="2017-01" db="EMBL/GenBank/DDBJ databases">
        <authorList>
            <person name="Mah S.A."/>
            <person name="Swanson W.J."/>
            <person name="Moy G.W."/>
            <person name="Vacquier V.D."/>
        </authorList>
    </citation>
    <scope>NUCLEOTIDE SEQUENCE [LARGE SCALE GENOMIC DNA]</scope>
    <source>
        <strain evidence="3 4">GSMNP</strain>
    </source>
</reference>
<gene>
    <name evidence="3" type="ORF">AYI70_g11528</name>
</gene>
<dbReference type="EMBL" id="LSSN01005786">
    <property type="protein sequence ID" value="OMJ08471.1"/>
    <property type="molecule type" value="Genomic_DNA"/>
</dbReference>
<evidence type="ECO:0000313" key="4">
    <source>
        <dbReference type="Proteomes" id="UP000187283"/>
    </source>
</evidence>
<evidence type="ECO:0000256" key="2">
    <source>
        <dbReference type="SAM" id="Phobius"/>
    </source>
</evidence>